<dbReference type="Pfam" id="PF00155">
    <property type="entry name" value="Aminotran_1_2"/>
    <property type="match status" value="1"/>
</dbReference>
<dbReference type="Gene3D" id="3.40.640.10">
    <property type="entry name" value="Type I PLP-dependent aspartate aminotransferase-like (Major domain)"/>
    <property type="match status" value="1"/>
</dbReference>
<dbReference type="InterPro" id="IPR050087">
    <property type="entry name" value="AON_synthase_class-II"/>
</dbReference>
<feature type="domain" description="Aminotransferase class I/classII large" evidence="3">
    <location>
        <begin position="182"/>
        <end position="376"/>
    </location>
</feature>
<comment type="cofactor">
    <cofactor evidence="1">
        <name>pyridoxal 5'-phosphate</name>
        <dbReference type="ChEBI" id="CHEBI:597326"/>
    </cofactor>
</comment>
<dbReference type="EMBL" id="CP040017">
    <property type="protein sequence ID" value="QCP10046.1"/>
    <property type="molecule type" value="Genomic_DNA"/>
</dbReference>
<dbReference type="InterPro" id="IPR004839">
    <property type="entry name" value="Aminotransferase_I/II_large"/>
</dbReference>
<organism evidence="4 5">
    <name type="scientific">Pseudoduganella umbonata</name>
    <dbReference type="NCBI Taxonomy" id="864828"/>
    <lineage>
        <taxon>Bacteria</taxon>
        <taxon>Pseudomonadati</taxon>
        <taxon>Pseudomonadota</taxon>
        <taxon>Betaproteobacteria</taxon>
        <taxon>Burkholderiales</taxon>
        <taxon>Oxalobacteraceae</taxon>
        <taxon>Telluria group</taxon>
        <taxon>Pseudoduganella</taxon>
    </lineage>
</organism>
<keyword evidence="5" id="KW-1185">Reference proteome</keyword>
<sequence length="384" mass="40177">MRPTRPRKRRCLRCCCASAWPGSNSARRCERAVGADAAADFTSALYLGLRHGRATLDDWPALTLGKPAALAEVPGARAVARELAQLQGCAAATLLPSTLHLFWDLFGMLGRQREGRPYTVLVDGAAYPVARWGAERATGMGLPLRVFRSGALPELAVLVSQARNLGRRPLILADGYYPGHADAPPLARYAALAARADGLLLLDDTQALGVLGRRGGGSVAAHGLAGAPVLVGASLAKGFGVPLAVLAGSTALVRRFESVSDMRLHASPPAVATVVAARHALALNAACGDALRATLRQRIGEFRAALAARGIAAEGGAFPVQAVRLPRRLDLAPAHAALRREGVMAVPQCRGGAALLAFLLRADHTKADIARAAQALRHHVKELA</sequence>
<evidence type="ECO:0000313" key="5">
    <source>
        <dbReference type="Proteomes" id="UP000298763"/>
    </source>
</evidence>
<evidence type="ECO:0000256" key="2">
    <source>
        <dbReference type="ARBA" id="ARBA00022679"/>
    </source>
</evidence>
<evidence type="ECO:0000313" key="4">
    <source>
        <dbReference type="EMBL" id="QCP10046.1"/>
    </source>
</evidence>
<gene>
    <name evidence="4" type="ORF">FCL38_06115</name>
</gene>
<protein>
    <submittedName>
        <fullName evidence="4">Aminotransferase class I/II-fold pyridoxal phosphate-dependent enzyme</fullName>
    </submittedName>
</protein>
<reference evidence="4 5" key="1">
    <citation type="submission" date="2019-05" db="EMBL/GenBank/DDBJ databases">
        <title>Draft Genome Sequences of Six Type Strains of the Genus Massilia.</title>
        <authorList>
            <person name="Miess H."/>
            <person name="Frediansyhah A."/>
            <person name="Gross H."/>
        </authorList>
    </citation>
    <scope>NUCLEOTIDE SEQUENCE [LARGE SCALE GENOMIC DNA]</scope>
    <source>
        <strain evidence="4 5">DSMZ 26121</strain>
    </source>
</reference>
<dbReference type="GO" id="GO:0008483">
    <property type="term" value="F:transaminase activity"/>
    <property type="evidence" value="ECO:0007669"/>
    <property type="project" value="UniProtKB-KW"/>
</dbReference>
<dbReference type="Gene3D" id="3.90.1150.10">
    <property type="entry name" value="Aspartate Aminotransferase, domain 1"/>
    <property type="match status" value="1"/>
</dbReference>
<keyword evidence="4" id="KW-0032">Aminotransferase</keyword>
<dbReference type="PANTHER" id="PTHR13693">
    <property type="entry name" value="CLASS II AMINOTRANSFERASE/8-AMINO-7-OXONONANOATE SYNTHASE"/>
    <property type="match status" value="1"/>
</dbReference>
<keyword evidence="2" id="KW-0808">Transferase</keyword>
<name>A0ABX5UI54_9BURK</name>
<dbReference type="InterPro" id="IPR015422">
    <property type="entry name" value="PyrdxlP-dep_Trfase_small"/>
</dbReference>
<dbReference type="InterPro" id="IPR015421">
    <property type="entry name" value="PyrdxlP-dep_Trfase_major"/>
</dbReference>
<proteinExistence type="predicted"/>
<evidence type="ECO:0000256" key="1">
    <source>
        <dbReference type="ARBA" id="ARBA00001933"/>
    </source>
</evidence>
<evidence type="ECO:0000259" key="3">
    <source>
        <dbReference type="Pfam" id="PF00155"/>
    </source>
</evidence>
<dbReference type="SUPFAM" id="SSF53383">
    <property type="entry name" value="PLP-dependent transferases"/>
    <property type="match status" value="1"/>
</dbReference>
<dbReference type="Proteomes" id="UP000298763">
    <property type="component" value="Chromosome"/>
</dbReference>
<dbReference type="InterPro" id="IPR015424">
    <property type="entry name" value="PyrdxlP-dep_Trfase"/>
</dbReference>
<accession>A0ABX5UI54</accession>